<protein>
    <recommendedName>
        <fullName evidence="12">Cardiolipin synthase A</fullName>
        <shortName evidence="12">CL synthase</shortName>
        <ecNumber evidence="12">2.7.8.-</ecNumber>
    </recommendedName>
</protein>
<dbReference type="HAMAP" id="MF_00190">
    <property type="entry name" value="Cardiolipin_synth_ClsA"/>
    <property type="match status" value="1"/>
</dbReference>
<dbReference type="PANTHER" id="PTHR21248:SF22">
    <property type="entry name" value="PHOSPHOLIPASE D"/>
    <property type="match status" value="1"/>
</dbReference>
<dbReference type="Proteomes" id="UP000011651">
    <property type="component" value="Unassembled WGS sequence"/>
</dbReference>
<feature type="transmembrane region" description="Helical" evidence="12">
    <location>
        <begin position="6"/>
        <end position="29"/>
    </location>
</feature>
<dbReference type="FunFam" id="3.30.870.10:FF:000014">
    <property type="entry name" value="Cardiolipin synthase"/>
    <property type="match status" value="1"/>
</dbReference>
<dbReference type="InterPro" id="IPR030840">
    <property type="entry name" value="CL_synthase_A"/>
</dbReference>
<dbReference type="InterPro" id="IPR001736">
    <property type="entry name" value="PLipase_D/transphosphatidylase"/>
</dbReference>
<dbReference type="InterPro" id="IPR022924">
    <property type="entry name" value="Cardiolipin_synthase"/>
</dbReference>
<feature type="active site" evidence="12">
    <location>
        <position position="224"/>
    </location>
</feature>
<comment type="subcellular location">
    <subcellularLocation>
        <location evidence="1 12">Cell membrane</location>
        <topology evidence="1 12">Multi-pass membrane protein</topology>
    </subcellularLocation>
</comment>
<feature type="domain" description="PLD phosphodiesterase" evidence="13">
    <location>
        <begin position="212"/>
        <end position="239"/>
    </location>
</feature>
<evidence type="ECO:0000313" key="14">
    <source>
        <dbReference type="EMBL" id="ELY22376.1"/>
    </source>
</evidence>
<comment type="function">
    <text evidence="12">Catalyzes the reversible phosphatidyl group transfer from one phosphatidylglycerol molecule to another to form cardiolipin (CL) (diphosphatidylglycerol) and glycerol.</text>
</comment>
<feature type="active site" evidence="12">
    <location>
        <position position="219"/>
    </location>
</feature>
<proteinExistence type="inferred from homology"/>
<evidence type="ECO:0000256" key="6">
    <source>
        <dbReference type="ARBA" id="ARBA00022737"/>
    </source>
</evidence>
<evidence type="ECO:0000256" key="10">
    <source>
        <dbReference type="ARBA" id="ARBA00023209"/>
    </source>
</evidence>
<dbReference type="AlphaFoldDB" id="L9UCK8"/>
<evidence type="ECO:0000256" key="7">
    <source>
        <dbReference type="ARBA" id="ARBA00022989"/>
    </source>
</evidence>
<dbReference type="CDD" id="cd09161">
    <property type="entry name" value="PLDc_PaCLS_like_2"/>
    <property type="match status" value="1"/>
</dbReference>
<dbReference type="PROSITE" id="PS50035">
    <property type="entry name" value="PLD"/>
    <property type="match status" value="2"/>
</dbReference>
<keyword evidence="10 12" id="KW-0594">Phospholipid biosynthesis</keyword>
<evidence type="ECO:0000256" key="12">
    <source>
        <dbReference type="HAMAP-Rule" id="MF_00190"/>
    </source>
</evidence>
<evidence type="ECO:0000256" key="2">
    <source>
        <dbReference type="ARBA" id="ARBA00022475"/>
    </source>
</evidence>
<keyword evidence="9 12" id="KW-0472">Membrane</keyword>
<evidence type="ECO:0000256" key="11">
    <source>
        <dbReference type="ARBA" id="ARBA00023264"/>
    </source>
</evidence>
<dbReference type="SMART" id="SM00155">
    <property type="entry name" value="PLDc"/>
    <property type="match status" value="2"/>
</dbReference>
<dbReference type="GO" id="GO:0032049">
    <property type="term" value="P:cardiolipin biosynthetic process"/>
    <property type="evidence" value="ECO:0007669"/>
    <property type="project" value="UniProtKB-UniRule"/>
</dbReference>
<dbReference type="SUPFAM" id="SSF56024">
    <property type="entry name" value="Phospholipase D/nuclease"/>
    <property type="match status" value="2"/>
</dbReference>
<evidence type="ECO:0000313" key="15">
    <source>
        <dbReference type="Proteomes" id="UP000011651"/>
    </source>
</evidence>
<feature type="domain" description="PLD phosphodiesterase" evidence="13">
    <location>
        <begin position="388"/>
        <end position="415"/>
    </location>
</feature>
<keyword evidence="2 12" id="KW-1003">Cell membrane</keyword>
<dbReference type="GO" id="GO:0008808">
    <property type="term" value="F:cardiolipin synthase activity"/>
    <property type="evidence" value="ECO:0007669"/>
    <property type="project" value="UniProtKB-UniRule"/>
</dbReference>
<keyword evidence="4 12" id="KW-0808">Transferase</keyword>
<evidence type="ECO:0000256" key="3">
    <source>
        <dbReference type="ARBA" id="ARBA00022516"/>
    </source>
</evidence>
<keyword evidence="6" id="KW-0677">Repeat</keyword>
<evidence type="ECO:0000256" key="1">
    <source>
        <dbReference type="ARBA" id="ARBA00004651"/>
    </source>
</evidence>
<evidence type="ECO:0000256" key="4">
    <source>
        <dbReference type="ARBA" id="ARBA00022679"/>
    </source>
</evidence>
<dbReference type="EMBL" id="AOPO01000002">
    <property type="protein sequence ID" value="ELY22376.1"/>
    <property type="molecule type" value="Genomic_DNA"/>
</dbReference>
<keyword evidence="3 12" id="KW-0444">Lipid biosynthesis</keyword>
<gene>
    <name evidence="12" type="primary">clsA</name>
    <name evidence="14" type="ORF">HALTITAN_0958</name>
</gene>
<accession>L9UCK8</accession>
<organism evidence="14 15">
    <name type="scientific">Vreelandella titanicae BH1</name>
    <dbReference type="NCBI Taxonomy" id="1204738"/>
    <lineage>
        <taxon>Bacteria</taxon>
        <taxon>Pseudomonadati</taxon>
        <taxon>Pseudomonadota</taxon>
        <taxon>Gammaproteobacteria</taxon>
        <taxon>Oceanospirillales</taxon>
        <taxon>Halomonadaceae</taxon>
        <taxon>Vreelandella</taxon>
    </lineage>
</organism>
<feature type="transmembrane region" description="Helical" evidence="12">
    <location>
        <begin position="36"/>
        <end position="57"/>
    </location>
</feature>
<keyword evidence="8 12" id="KW-0443">Lipid metabolism</keyword>
<keyword evidence="5 12" id="KW-0812">Transmembrane</keyword>
<keyword evidence="7 12" id="KW-1133">Transmembrane helix</keyword>
<reference evidence="14 15" key="1">
    <citation type="journal article" date="2013" name="Genome Announc.">
        <title>Draft Genome of the Marine Gammaproteobacterium Halomonas titanicae.</title>
        <authorList>
            <person name="Sanchez-Porro C."/>
            <person name="de la Haba R.R."/>
            <person name="Cruz-Hernandez N."/>
            <person name="Gonzalez J.M."/>
            <person name="Reyes-Guirao C."/>
            <person name="Navarro-Sampedro L."/>
            <person name="Carballo M."/>
            <person name="Ventosa A."/>
        </authorList>
    </citation>
    <scope>NUCLEOTIDE SEQUENCE [LARGE SCALE GENOMIC DNA]</scope>
    <source>
        <strain evidence="14 15">BH1</strain>
    </source>
</reference>
<dbReference type="GO" id="GO:0005886">
    <property type="term" value="C:plasma membrane"/>
    <property type="evidence" value="ECO:0007669"/>
    <property type="project" value="UniProtKB-SubCell"/>
</dbReference>
<dbReference type="EC" id="2.7.8.-" evidence="12"/>
<comment type="caution">
    <text evidence="14">The sequence shown here is derived from an EMBL/GenBank/DDBJ whole genome shotgun (WGS) entry which is preliminary data.</text>
</comment>
<comment type="catalytic activity">
    <reaction evidence="12">
        <text>2 a 1,2-diacyl-sn-glycero-3-phospho-(1'-sn-glycerol) = a cardiolipin + glycerol</text>
        <dbReference type="Rhea" id="RHEA:31451"/>
        <dbReference type="ChEBI" id="CHEBI:17754"/>
        <dbReference type="ChEBI" id="CHEBI:62237"/>
        <dbReference type="ChEBI" id="CHEBI:64716"/>
    </reaction>
</comment>
<evidence type="ECO:0000259" key="13">
    <source>
        <dbReference type="PROSITE" id="PS50035"/>
    </source>
</evidence>
<dbReference type="PATRIC" id="fig|1204738.3.peg.1450"/>
<feature type="active site" evidence="12">
    <location>
        <position position="217"/>
    </location>
</feature>
<dbReference type="NCBIfam" id="TIGR04265">
    <property type="entry name" value="bac_cardiolipin"/>
    <property type="match status" value="1"/>
</dbReference>
<feature type="active site" evidence="12">
    <location>
        <position position="400"/>
    </location>
</feature>
<name>L9UCK8_9GAMM</name>
<dbReference type="Pfam" id="PF13396">
    <property type="entry name" value="PLDc_N"/>
    <property type="match status" value="1"/>
</dbReference>
<evidence type="ECO:0000256" key="8">
    <source>
        <dbReference type="ARBA" id="ARBA00023098"/>
    </source>
</evidence>
<dbReference type="InterPro" id="IPR025202">
    <property type="entry name" value="PLD-like_dom"/>
</dbReference>
<keyword evidence="11 12" id="KW-1208">Phospholipid metabolism</keyword>
<comment type="similarity">
    <text evidence="12">Belongs to the phospholipase D family. Cardiolipin synthase subfamily. ClsA sub-subfamily.</text>
</comment>
<sequence length="475" mass="53766">MTMTSWLLGTSILLIHLLGIVSAIMALMSSRTSQGAVAWIISLLTFPYVALPAYWFFGRPRFYGYVSARGQRDTVLRRVLVRYRANVQPYVAPSTNADIQAVEQLAMMPLTHGNQATLLIDGPATFESLFDGIDRAEQYALVQFFIVRNDALGQRLKHHLQRAARRGVRVYFLYDEVGSRKLADSYLNDLISDGVAVSAFRSSRGFKHRFQLNFRNHRKITVIDGKEGWIGGFNIGVEYLGENPRHGPWRDTHLKLAGPSVLGLQEAFWEDWHWATDEVISLNWMADTSSSATDHHVVIVPSGPADRQDTASLLVQQVIHSAKQRLWVTSPYFVPDQGVQDALRLAAMRGVDVRVMIPERPDHLLVFLSAFSFLPDMLRAGVKIYRYLPGFLHQKVMLVDNEAATVGTVNLDNRSFRLNFEITAFIPSRDFATCVEAMLEKDFAHCRRVTIDEINQRPVWMKVVSRAAYLMAPVQ</sequence>
<dbReference type="InterPro" id="IPR027379">
    <property type="entry name" value="CLS_N"/>
</dbReference>
<dbReference type="Pfam" id="PF13091">
    <property type="entry name" value="PLDc_2"/>
    <property type="match status" value="2"/>
</dbReference>
<dbReference type="CDD" id="cd09155">
    <property type="entry name" value="PLDc_PaCLS_like_1"/>
    <property type="match status" value="1"/>
</dbReference>
<feature type="active site" evidence="12">
    <location>
        <position position="395"/>
    </location>
</feature>
<evidence type="ECO:0000256" key="9">
    <source>
        <dbReference type="ARBA" id="ARBA00023136"/>
    </source>
</evidence>
<feature type="active site" evidence="12">
    <location>
        <position position="393"/>
    </location>
</feature>
<dbReference type="Gene3D" id="3.30.870.10">
    <property type="entry name" value="Endonuclease Chain A"/>
    <property type="match status" value="2"/>
</dbReference>
<evidence type="ECO:0000256" key="5">
    <source>
        <dbReference type="ARBA" id="ARBA00022692"/>
    </source>
</evidence>
<dbReference type="PANTHER" id="PTHR21248">
    <property type="entry name" value="CARDIOLIPIN SYNTHASE"/>
    <property type="match status" value="1"/>
</dbReference>